<dbReference type="GO" id="GO:0000976">
    <property type="term" value="F:transcription cis-regulatory region binding"/>
    <property type="evidence" value="ECO:0007669"/>
    <property type="project" value="TreeGrafter"/>
</dbReference>
<protein>
    <submittedName>
        <fullName evidence="6">AcrR family transcriptional regulator</fullName>
    </submittedName>
</protein>
<dbReference type="GeneID" id="95394186"/>
<dbReference type="PRINTS" id="PR00455">
    <property type="entry name" value="HTHTETR"/>
</dbReference>
<evidence type="ECO:0000256" key="4">
    <source>
        <dbReference type="PROSITE-ProRule" id="PRU00335"/>
    </source>
</evidence>
<name>A0A7W5VHG6_9ACTN</name>
<comment type="caution">
    <text evidence="6">The sequence shown here is derived from an EMBL/GenBank/DDBJ whole genome shotgun (WGS) entry which is preliminary data.</text>
</comment>
<dbReference type="InterPro" id="IPR023772">
    <property type="entry name" value="DNA-bd_HTH_TetR-type_CS"/>
</dbReference>
<proteinExistence type="predicted"/>
<dbReference type="Gene3D" id="1.10.10.60">
    <property type="entry name" value="Homeodomain-like"/>
    <property type="match status" value="1"/>
</dbReference>
<accession>A0A7W5VHG6</accession>
<sequence>MKVETGLRARKKARTRRALVEGALRLFTQKGYEQTTLAEIAASADVSTRTFFSYFAGKEDVVFFDADDRLREALAMIGGRLPGESVAALLARVVEAGARWEDDLTGRLATERFHLMMAVPALQARALHLLFDSQRRLAEALCSAYPDEVDPVTAAAAVGSLVGAAKLAAVMSLTRGETPEQAWTAARRAAEIAAGGLQSLGRTP</sequence>
<dbReference type="InterPro" id="IPR050109">
    <property type="entry name" value="HTH-type_TetR-like_transc_reg"/>
</dbReference>
<dbReference type="EMBL" id="JACIBV010000001">
    <property type="protein sequence ID" value="MBB3732135.1"/>
    <property type="molecule type" value="Genomic_DNA"/>
</dbReference>
<dbReference type="InterPro" id="IPR001647">
    <property type="entry name" value="HTH_TetR"/>
</dbReference>
<dbReference type="SUPFAM" id="SSF46689">
    <property type="entry name" value="Homeodomain-like"/>
    <property type="match status" value="1"/>
</dbReference>
<dbReference type="PANTHER" id="PTHR30055">
    <property type="entry name" value="HTH-TYPE TRANSCRIPTIONAL REGULATOR RUTR"/>
    <property type="match status" value="1"/>
</dbReference>
<dbReference type="GO" id="GO:0003700">
    <property type="term" value="F:DNA-binding transcription factor activity"/>
    <property type="evidence" value="ECO:0007669"/>
    <property type="project" value="TreeGrafter"/>
</dbReference>
<gene>
    <name evidence="6" type="ORF">FHR33_007995</name>
</gene>
<evidence type="ECO:0000256" key="1">
    <source>
        <dbReference type="ARBA" id="ARBA00023015"/>
    </source>
</evidence>
<dbReference type="AlphaFoldDB" id="A0A7W5VHG6"/>
<keyword evidence="2 4" id="KW-0238">DNA-binding</keyword>
<feature type="domain" description="HTH tetR-type" evidence="5">
    <location>
        <begin position="13"/>
        <end position="73"/>
    </location>
</feature>
<evidence type="ECO:0000313" key="6">
    <source>
        <dbReference type="EMBL" id="MBB3732135.1"/>
    </source>
</evidence>
<feature type="DNA-binding region" description="H-T-H motif" evidence="4">
    <location>
        <begin position="36"/>
        <end position="55"/>
    </location>
</feature>
<dbReference type="PROSITE" id="PS50977">
    <property type="entry name" value="HTH_TETR_2"/>
    <property type="match status" value="1"/>
</dbReference>
<evidence type="ECO:0000256" key="3">
    <source>
        <dbReference type="ARBA" id="ARBA00023163"/>
    </source>
</evidence>
<keyword evidence="7" id="KW-1185">Reference proteome</keyword>
<dbReference type="Proteomes" id="UP000579945">
    <property type="component" value="Unassembled WGS sequence"/>
</dbReference>
<evidence type="ECO:0000259" key="5">
    <source>
        <dbReference type="PROSITE" id="PS50977"/>
    </source>
</evidence>
<dbReference type="RefSeq" id="WP_183658933.1">
    <property type="nucleotide sequence ID" value="NZ_BAAAXX010000033.1"/>
</dbReference>
<dbReference type="InterPro" id="IPR009057">
    <property type="entry name" value="Homeodomain-like_sf"/>
</dbReference>
<organism evidence="6 7">
    <name type="scientific">Nonomuraea dietziae</name>
    <dbReference type="NCBI Taxonomy" id="65515"/>
    <lineage>
        <taxon>Bacteria</taxon>
        <taxon>Bacillati</taxon>
        <taxon>Actinomycetota</taxon>
        <taxon>Actinomycetes</taxon>
        <taxon>Streptosporangiales</taxon>
        <taxon>Streptosporangiaceae</taxon>
        <taxon>Nonomuraea</taxon>
    </lineage>
</organism>
<dbReference type="PROSITE" id="PS01081">
    <property type="entry name" value="HTH_TETR_1"/>
    <property type="match status" value="1"/>
</dbReference>
<reference evidence="6 7" key="1">
    <citation type="submission" date="2020-08" db="EMBL/GenBank/DDBJ databases">
        <title>Sequencing the genomes of 1000 actinobacteria strains.</title>
        <authorList>
            <person name="Klenk H.-P."/>
        </authorList>
    </citation>
    <scope>NUCLEOTIDE SEQUENCE [LARGE SCALE GENOMIC DNA]</scope>
    <source>
        <strain evidence="6 7">DSM 44320</strain>
    </source>
</reference>
<evidence type="ECO:0000313" key="7">
    <source>
        <dbReference type="Proteomes" id="UP000579945"/>
    </source>
</evidence>
<keyword evidence="3" id="KW-0804">Transcription</keyword>
<dbReference type="Pfam" id="PF00440">
    <property type="entry name" value="TetR_N"/>
    <property type="match status" value="1"/>
</dbReference>
<dbReference type="PANTHER" id="PTHR30055:SF238">
    <property type="entry name" value="MYCOFACTOCIN BIOSYNTHESIS TRANSCRIPTIONAL REGULATOR MFTR-RELATED"/>
    <property type="match status" value="1"/>
</dbReference>
<dbReference type="Gene3D" id="1.10.357.10">
    <property type="entry name" value="Tetracycline Repressor, domain 2"/>
    <property type="match status" value="1"/>
</dbReference>
<evidence type="ECO:0000256" key="2">
    <source>
        <dbReference type="ARBA" id="ARBA00023125"/>
    </source>
</evidence>
<keyword evidence="1" id="KW-0805">Transcription regulation</keyword>